<gene>
    <name evidence="2" type="ORF">L227DRAFT_185390</name>
</gene>
<dbReference type="Proteomes" id="UP000313359">
    <property type="component" value="Unassembled WGS sequence"/>
</dbReference>
<dbReference type="PROSITE" id="PS51746">
    <property type="entry name" value="PPM_2"/>
    <property type="match status" value="1"/>
</dbReference>
<sequence>MSELEAARAKIQSTYIATKTDFGAHTVTFQPLLTRQSEDRLVTECWEIQGQKWIFLAVCDGIGGYYAAQSVVANLPGRIREALIEVLESLPKQPLDRKGRAEAKQPISSMLVEVIKTFDAQLGQALQDICPRPEDLTPAQRQTLISEHGETILSAFNVTTLSAALVNATLGFMWAIGVGDSTVALSTVSDDGIRRSKRLVKAHNFKNPQEYFWISMAHSDDRDVIQNDRLLDSVAMSRAIGAFAFKFRSAYTKHLFKYLPYSGETDIGALAKRIKRPPYMTAKPSIKFVDLRPYRSKQPILTIFTDGVDNIVDGRWVFRPESPSGGDPCDVVSKLLRDEADPSVEELLGHRIDPRWSRSEGNKAVDILGNLIGGTDANRLDMVLDQNRLVDEDPVSGLYIDDISIIVYEV</sequence>
<protein>
    <submittedName>
        <fullName evidence="2">Protein serine/threonine phosphatase 2C</fullName>
    </submittedName>
</protein>
<dbReference type="STRING" id="1328759.A0A5C2SAK5"/>
<dbReference type="SUPFAM" id="SSF81606">
    <property type="entry name" value="PP2C-like"/>
    <property type="match status" value="1"/>
</dbReference>
<evidence type="ECO:0000313" key="3">
    <source>
        <dbReference type="Proteomes" id="UP000313359"/>
    </source>
</evidence>
<dbReference type="InterPro" id="IPR015655">
    <property type="entry name" value="PP2C"/>
</dbReference>
<proteinExistence type="predicted"/>
<organism evidence="2 3">
    <name type="scientific">Lentinus tigrinus ALCF2SS1-6</name>
    <dbReference type="NCBI Taxonomy" id="1328759"/>
    <lineage>
        <taxon>Eukaryota</taxon>
        <taxon>Fungi</taxon>
        <taxon>Dikarya</taxon>
        <taxon>Basidiomycota</taxon>
        <taxon>Agaricomycotina</taxon>
        <taxon>Agaricomycetes</taxon>
        <taxon>Polyporales</taxon>
        <taxon>Polyporaceae</taxon>
        <taxon>Lentinus</taxon>
    </lineage>
</organism>
<dbReference type="GO" id="GO:0004722">
    <property type="term" value="F:protein serine/threonine phosphatase activity"/>
    <property type="evidence" value="ECO:0007669"/>
    <property type="project" value="InterPro"/>
</dbReference>
<dbReference type="OrthoDB" id="19329at2759"/>
<evidence type="ECO:0000259" key="1">
    <source>
        <dbReference type="PROSITE" id="PS51746"/>
    </source>
</evidence>
<dbReference type="AlphaFoldDB" id="A0A5C2SAK5"/>
<accession>A0A5C2SAK5</accession>
<dbReference type="InterPro" id="IPR036457">
    <property type="entry name" value="PPM-type-like_dom_sf"/>
</dbReference>
<reference evidence="2" key="1">
    <citation type="journal article" date="2018" name="Genome Biol. Evol.">
        <title>Genomics and development of Lentinus tigrinus, a white-rot wood-decaying mushroom with dimorphic fruiting bodies.</title>
        <authorList>
            <person name="Wu B."/>
            <person name="Xu Z."/>
            <person name="Knudson A."/>
            <person name="Carlson A."/>
            <person name="Chen N."/>
            <person name="Kovaka S."/>
            <person name="LaButti K."/>
            <person name="Lipzen A."/>
            <person name="Pennachio C."/>
            <person name="Riley R."/>
            <person name="Schakwitz W."/>
            <person name="Umezawa K."/>
            <person name="Ohm R.A."/>
            <person name="Grigoriev I.V."/>
            <person name="Nagy L.G."/>
            <person name="Gibbons J."/>
            <person name="Hibbett D."/>
        </authorList>
    </citation>
    <scope>NUCLEOTIDE SEQUENCE [LARGE SCALE GENOMIC DNA]</scope>
    <source>
        <strain evidence="2">ALCF2SS1-6</strain>
    </source>
</reference>
<dbReference type="InterPro" id="IPR001932">
    <property type="entry name" value="PPM-type_phosphatase-like_dom"/>
</dbReference>
<dbReference type="Pfam" id="PF00481">
    <property type="entry name" value="PP2C"/>
    <property type="match status" value="1"/>
</dbReference>
<dbReference type="EMBL" id="ML122275">
    <property type="protein sequence ID" value="RPD58356.1"/>
    <property type="molecule type" value="Genomic_DNA"/>
</dbReference>
<evidence type="ECO:0000313" key="2">
    <source>
        <dbReference type="EMBL" id="RPD58356.1"/>
    </source>
</evidence>
<dbReference type="PANTHER" id="PTHR13832:SF827">
    <property type="entry name" value="PROTEIN PHOSPHATASE 1L"/>
    <property type="match status" value="1"/>
</dbReference>
<keyword evidence="3" id="KW-1185">Reference proteome</keyword>
<name>A0A5C2SAK5_9APHY</name>
<feature type="domain" description="PPM-type phosphatase" evidence="1">
    <location>
        <begin position="21"/>
        <end position="410"/>
    </location>
</feature>
<dbReference type="Gene3D" id="3.60.40.10">
    <property type="entry name" value="PPM-type phosphatase domain"/>
    <property type="match status" value="1"/>
</dbReference>
<dbReference type="SMART" id="SM00332">
    <property type="entry name" value="PP2Cc"/>
    <property type="match status" value="1"/>
</dbReference>
<dbReference type="PANTHER" id="PTHR13832">
    <property type="entry name" value="PROTEIN PHOSPHATASE 2C"/>
    <property type="match status" value="1"/>
</dbReference>